<evidence type="ECO:0000313" key="6">
    <source>
        <dbReference type="EMBL" id="MFC4804752.1"/>
    </source>
</evidence>
<comment type="caution">
    <text evidence="6">The sequence shown here is derived from an EMBL/GenBank/DDBJ whole genome shotgun (WGS) entry which is preliminary data.</text>
</comment>
<dbReference type="GO" id="GO:0016746">
    <property type="term" value="F:acyltransferase activity"/>
    <property type="evidence" value="ECO:0007669"/>
    <property type="project" value="UniProtKB-KW"/>
</dbReference>
<evidence type="ECO:0000259" key="5">
    <source>
        <dbReference type="PROSITE" id="PS51934"/>
    </source>
</evidence>
<dbReference type="InterPro" id="IPR051496">
    <property type="entry name" value="H-rev107_PLA/AT"/>
</dbReference>
<dbReference type="Proteomes" id="UP001595916">
    <property type="component" value="Unassembled WGS sequence"/>
</dbReference>
<keyword evidence="6" id="KW-0012">Acyltransferase</keyword>
<dbReference type="RefSeq" id="WP_379788268.1">
    <property type="nucleotide sequence ID" value="NZ_JBHSHL010000022.1"/>
</dbReference>
<name>A0ABV9QL18_9FIRM</name>
<evidence type="ECO:0000256" key="4">
    <source>
        <dbReference type="SAM" id="MobiDB-lite"/>
    </source>
</evidence>
<dbReference type="InterPro" id="IPR007053">
    <property type="entry name" value="LRAT_dom"/>
</dbReference>
<dbReference type="EMBL" id="JBHSHL010000022">
    <property type="protein sequence ID" value="MFC4804752.1"/>
    <property type="molecule type" value="Genomic_DNA"/>
</dbReference>
<protein>
    <submittedName>
        <fullName evidence="6">Lecithin retinol acyltransferase family protein</fullName>
    </submittedName>
</protein>
<keyword evidence="3" id="KW-0443">Lipid metabolism</keyword>
<evidence type="ECO:0000256" key="3">
    <source>
        <dbReference type="ARBA" id="ARBA00023098"/>
    </source>
</evidence>
<feature type="compositionally biased region" description="Basic and acidic residues" evidence="4">
    <location>
        <begin position="17"/>
        <end position="30"/>
    </location>
</feature>
<sequence length="202" mass="23283">MPEDKDLQGMILSEVPPRPEERKEPKEVRNSRRKTRNLIEEKAGELNSDLGKAIGMVNRLCETFENAEDALENLDIKEMIFPGKGLKQSDLKLADHLLIYGLGYSHHGIYIGDGQVIHYALADWSVFEGLDSLYVCIQKDSLEEFSRGKRLHRRTEEESPLKYSREEAVSRACERLGEMSYNLAFNNCEHFVRWCRNGGEDY</sequence>
<dbReference type="Pfam" id="PF04970">
    <property type="entry name" value="LRAT"/>
    <property type="match status" value="1"/>
</dbReference>
<accession>A0ABV9QL18</accession>
<proteinExistence type="predicted"/>
<keyword evidence="7" id="KW-1185">Reference proteome</keyword>
<evidence type="ECO:0000256" key="1">
    <source>
        <dbReference type="ARBA" id="ARBA00022679"/>
    </source>
</evidence>
<keyword evidence="1" id="KW-0808">Transferase</keyword>
<reference evidence="7" key="1">
    <citation type="journal article" date="2019" name="Int. J. Syst. Evol. Microbiol.">
        <title>The Global Catalogue of Microorganisms (GCM) 10K type strain sequencing project: providing services to taxonomists for standard genome sequencing and annotation.</title>
        <authorList>
            <consortium name="The Broad Institute Genomics Platform"/>
            <consortium name="The Broad Institute Genome Sequencing Center for Infectious Disease"/>
            <person name="Wu L."/>
            <person name="Ma J."/>
        </authorList>
    </citation>
    <scope>NUCLEOTIDE SEQUENCE [LARGE SCALE GENOMIC DNA]</scope>
    <source>
        <strain evidence="7">CCUG 46385</strain>
    </source>
</reference>
<dbReference type="PROSITE" id="PS51934">
    <property type="entry name" value="LRAT"/>
    <property type="match status" value="1"/>
</dbReference>
<dbReference type="PANTHER" id="PTHR13943:SF77">
    <property type="entry name" value="LRAT DOMAIN-CONTAINING PROTEIN"/>
    <property type="match status" value="1"/>
</dbReference>
<feature type="domain" description="LRAT" evidence="5">
    <location>
        <begin position="96"/>
        <end position="202"/>
    </location>
</feature>
<gene>
    <name evidence="6" type="ORF">ACFO4R_06605</name>
</gene>
<keyword evidence="2" id="KW-0378">Hydrolase</keyword>
<dbReference type="PANTHER" id="PTHR13943">
    <property type="entry name" value="HRAS-LIKE SUPPRESSOR - RELATED"/>
    <property type="match status" value="1"/>
</dbReference>
<organism evidence="6 7">
    <name type="scientific">Filifactor villosus</name>
    <dbReference type="NCBI Taxonomy" id="29374"/>
    <lineage>
        <taxon>Bacteria</taxon>
        <taxon>Bacillati</taxon>
        <taxon>Bacillota</taxon>
        <taxon>Clostridia</taxon>
        <taxon>Peptostreptococcales</taxon>
        <taxon>Filifactoraceae</taxon>
        <taxon>Filifactor</taxon>
    </lineage>
</organism>
<feature type="region of interest" description="Disordered" evidence="4">
    <location>
        <begin position="1"/>
        <end position="35"/>
    </location>
</feature>
<evidence type="ECO:0000256" key="2">
    <source>
        <dbReference type="ARBA" id="ARBA00022801"/>
    </source>
</evidence>
<evidence type="ECO:0000313" key="7">
    <source>
        <dbReference type="Proteomes" id="UP001595916"/>
    </source>
</evidence>
<dbReference type="Gene3D" id="3.90.1720.10">
    <property type="entry name" value="endopeptidase domain like (from Nostoc punctiforme)"/>
    <property type="match status" value="1"/>
</dbReference>